<organism evidence="5 6">
    <name type="scientific">Eggerthia catenaformis OT 569 = DSM 20559</name>
    <dbReference type="NCBI Taxonomy" id="999415"/>
    <lineage>
        <taxon>Bacteria</taxon>
        <taxon>Bacillati</taxon>
        <taxon>Bacillota</taxon>
        <taxon>Erysipelotrichia</taxon>
        <taxon>Erysipelotrichales</taxon>
        <taxon>Coprobacillaceae</taxon>
        <taxon>Eggerthia</taxon>
    </lineage>
</organism>
<dbReference type="GO" id="GO:0030261">
    <property type="term" value="P:chromosome condensation"/>
    <property type="evidence" value="ECO:0007669"/>
    <property type="project" value="UniProtKB-KW"/>
</dbReference>
<comment type="caution">
    <text evidence="5">The sequence shown here is derived from an EMBL/GenBank/DDBJ whole genome shotgun (WGS) entry which is preliminary data.</text>
</comment>
<dbReference type="Pfam" id="PF00216">
    <property type="entry name" value="Bac_DNA_binding"/>
    <property type="match status" value="1"/>
</dbReference>
<dbReference type="eggNOG" id="COG0776">
    <property type="taxonomic scope" value="Bacteria"/>
</dbReference>
<dbReference type="PANTHER" id="PTHR33175">
    <property type="entry name" value="DNA-BINDING PROTEIN HU"/>
    <property type="match status" value="1"/>
</dbReference>
<dbReference type="SUPFAM" id="SSF47729">
    <property type="entry name" value="IHF-like DNA-binding proteins"/>
    <property type="match status" value="1"/>
</dbReference>
<dbReference type="AlphaFoldDB" id="M2P9Y4"/>
<dbReference type="Proteomes" id="UP000011758">
    <property type="component" value="Unassembled WGS sequence"/>
</dbReference>
<evidence type="ECO:0000256" key="2">
    <source>
        <dbReference type="ARBA" id="ARBA00023067"/>
    </source>
</evidence>
<evidence type="ECO:0000256" key="1">
    <source>
        <dbReference type="ARBA" id="ARBA00010529"/>
    </source>
</evidence>
<name>M2P9Y4_9FIRM</name>
<dbReference type="EMBL" id="AGEJ01000010">
    <property type="protein sequence ID" value="EMD17177.1"/>
    <property type="molecule type" value="Genomic_DNA"/>
</dbReference>
<reference evidence="5 6" key="1">
    <citation type="submission" date="2013-02" db="EMBL/GenBank/DDBJ databases">
        <title>The Genome Sequence of Lactobacillus catenaformis F0143.</title>
        <authorList>
            <consortium name="The Broad Institute Genome Sequencing Platform"/>
            <person name="Earl A."/>
            <person name="Ward D."/>
            <person name="Feldgarden M."/>
            <person name="Gevers D."/>
            <person name="Izard J."/>
            <person name="Blanton J.M."/>
            <person name="Mathney J."/>
            <person name="Dewhirst F.E."/>
            <person name="Young S.K."/>
            <person name="Zeng Q."/>
            <person name="Gargeya S."/>
            <person name="Fitzgerald M."/>
            <person name="Haas B."/>
            <person name="Abouelleil A."/>
            <person name="Alvarado L."/>
            <person name="Arachchi H.M."/>
            <person name="Berlin A."/>
            <person name="Chapman S.B."/>
            <person name="Gearin G."/>
            <person name="Goldberg J."/>
            <person name="Griggs A."/>
            <person name="Gujja S."/>
            <person name="Hansen M."/>
            <person name="Heiman D."/>
            <person name="Howarth C."/>
            <person name="Larimer J."/>
            <person name="Lui A."/>
            <person name="MacDonald P.J.P."/>
            <person name="McCowen C."/>
            <person name="Montmayeur A."/>
            <person name="Murphy C."/>
            <person name="Neiman D."/>
            <person name="Pearson M."/>
            <person name="Priest M."/>
            <person name="Roberts A."/>
            <person name="Saif S."/>
            <person name="Shea T."/>
            <person name="Sisk P."/>
            <person name="Stolte C."/>
            <person name="Sykes S."/>
            <person name="Wortman J."/>
            <person name="Nusbaum C."/>
            <person name="Birren B."/>
        </authorList>
    </citation>
    <scope>NUCLEOTIDE SEQUENCE [LARGE SCALE GENOMIC DNA]</scope>
    <source>
        <strain evidence="5 6">OT 569</strain>
    </source>
</reference>
<dbReference type="GO" id="GO:0003677">
    <property type="term" value="F:DNA binding"/>
    <property type="evidence" value="ECO:0007669"/>
    <property type="project" value="UniProtKB-KW"/>
</dbReference>
<gene>
    <name evidence="5" type="ORF">HMPREF9943_00548</name>
</gene>
<dbReference type="PRINTS" id="PR01727">
    <property type="entry name" value="DNABINDINGHU"/>
</dbReference>
<evidence type="ECO:0000256" key="3">
    <source>
        <dbReference type="ARBA" id="ARBA00023125"/>
    </source>
</evidence>
<dbReference type="RefSeq" id="WP_004801779.1">
    <property type="nucleotide sequence ID" value="NZ_AUGJ01000003.1"/>
</dbReference>
<accession>M2P9Y4</accession>
<protein>
    <recommendedName>
        <fullName evidence="7">DNA-binding protein HU</fullName>
    </recommendedName>
</protein>
<sequence length="90" mass="9638">MKKDELVTKIAENTDLSKSDVNKVLASLTNVVAEALKANDEVALPGLGKFQVKERAARTGRNPHTGETIKIAAAKVPSFKVAKPLKDALK</sequence>
<keyword evidence="2" id="KW-0226">DNA condensation</keyword>
<dbReference type="PANTHER" id="PTHR33175:SF3">
    <property type="entry name" value="DNA-BINDING PROTEIN HU-BETA"/>
    <property type="match status" value="1"/>
</dbReference>
<dbReference type="GO" id="GO:0005829">
    <property type="term" value="C:cytosol"/>
    <property type="evidence" value="ECO:0007669"/>
    <property type="project" value="TreeGrafter"/>
</dbReference>
<dbReference type="SMART" id="SM00411">
    <property type="entry name" value="BHL"/>
    <property type="match status" value="1"/>
</dbReference>
<dbReference type="CDD" id="cd13831">
    <property type="entry name" value="HU"/>
    <property type="match status" value="1"/>
</dbReference>
<dbReference type="BioCyc" id="ECAT999415-HMP:GTTI-568-MONOMER"/>
<evidence type="ECO:0008006" key="7">
    <source>
        <dbReference type="Google" id="ProtNLM"/>
    </source>
</evidence>
<dbReference type="InterPro" id="IPR000119">
    <property type="entry name" value="Hist_DNA-bd"/>
</dbReference>
<dbReference type="STRING" id="999415.HMPREF9943_00548"/>
<dbReference type="GO" id="GO:0030527">
    <property type="term" value="F:structural constituent of chromatin"/>
    <property type="evidence" value="ECO:0007669"/>
    <property type="project" value="InterPro"/>
</dbReference>
<evidence type="ECO:0000313" key="5">
    <source>
        <dbReference type="EMBL" id="EMD17177.1"/>
    </source>
</evidence>
<dbReference type="OrthoDB" id="9799835at2"/>
<dbReference type="Gene3D" id="4.10.520.10">
    <property type="entry name" value="IHF-like DNA-binding proteins"/>
    <property type="match status" value="1"/>
</dbReference>
<proteinExistence type="inferred from homology"/>
<evidence type="ECO:0000256" key="4">
    <source>
        <dbReference type="RuleBase" id="RU003939"/>
    </source>
</evidence>
<keyword evidence="6" id="KW-1185">Reference proteome</keyword>
<keyword evidence="3" id="KW-0238">DNA-binding</keyword>
<evidence type="ECO:0000313" key="6">
    <source>
        <dbReference type="Proteomes" id="UP000011758"/>
    </source>
</evidence>
<comment type="similarity">
    <text evidence="1 4">Belongs to the bacterial histone-like protein family.</text>
</comment>
<dbReference type="InterPro" id="IPR010992">
    <property type="entry name" value="IHF-like_DNA-bd_dom_sf"/>
</dbReference>